<organism evidence="1 2">
    <name type="scientific">Dreissena polymorpha</name>
    <name type="common">Zebra mussel</name>
    <name type="synonym">Mytilus polymorpha</name>
    <dbReference type="NCBI Taxonomy" id="45954"/>
    <lineage>
        <taxon>Eukaryota</taxon>
        <taxon>Metazoa</taxon>
        <taxon>Spiralia</taxon>
        <taxon>Lophotrochozoa</taxon>
        <taxon>Mollusca</taxon>
        <taxon>Bivalvia</taxon>
        <taxon>Autobranchia</taxon>
        <taxon>Heteroconchia</taxon>
        <taxon>Euheterodonta</taxon>
        <taxon>Imparidentia</taxon>
        <taxon>Neoheterodontei</taxon>
        <taxon>Myida</taxon>
        <taxon>Dreissenoidea</taxon>
        <taxon>Dreissenidae</taxon>
        <taxon>Dreissena</taxon>
    </lineage>
</organism>
<evidence type="ECO:0000313" key="1">
    <source>
        <dbReference type="EMBL" id="KAH3724865.1"/>
    </source>
</evidence>
<dbReference type="EMBL" id="JAIWYP010000012">
    <property type="protein sequence ID" value="KAH3724865.1"/>
    <property type="molecule type" value="Genomic_DNA"/>
</dbReference>
<reference evidence="1" key="1">
    <citation type="journal article" date="2019" name="bioRxiv">
        <title>The Genome of the Zebra Mussel, Dreissena polymorpha: A Resource for Invasive Species Research.</title>
        <authorList>
            <person name="McCartney M.A."/>
            <person name="Auch B."/>
            <person name="Kono T."/>
            <person name="Mallez S."/>
            <person name="Zhang Y."/>
            <person name="Obille A."/>
            <person name="Becker A."/>
            <person name="Abrahante J.E."/>
            <person name="Garbe J."/>
            <person name="Badalamenti J.P."/>
            <person name="Herman A."/>
            <person name="Mangelson H."/>
            <person name="Liachko I."/>
            <person name="Sullivan S."/>
            <person name="Sone E.D."/>
            <person name="Koren S."/>
            <person name="Silverstein K.A.T."/>
            <person name="Beckman K.B."/>
            <person name="Gohl D.M."/>
        </authorList>
    </citation>
    <scope>NUCLEOTIDE SEQUENCE</scope>
    <source>
        <strain evidence="1">Duluth1</strain>
        <tissue evidence="1">Whole animal</tissue>
    </source>
</reference>
<accession>A0A9D4CID0</accession>
<evidence type="ECO:0000313" key="2">
    <source>
        <dbReference type="Proteomes" id="UP000828390"/>
    </source>
</evidence>
<keyword evidence="2" id="KW-1185">Reference proteome</keyword>
<gene>
    <name evidence="1" type="ORF">DPMN_050692</name>
</gene>
<proteinExistence type="predicted"/>
<reference evidence="1" key="2">
    <citation type="submission" date="2020-11" db="EMBL/GenBank/DDBJ databases">
        <authorList>
            <person name="McCartney M.A."/>
            <person name="Auch B."/>
            <person name="Kono T."/>
            <person name="Mallez S."/>
            <person name="Becker A."/>
            <person name="Gohl D.M."/>
            <person name="Silverstein K.A.T."/>
            <person name="Koren S."/>
            <person name="Bechman K.B."/>
            <person name="Herman A."/>
            <person name="Abrahante J.E."/>
            <person name="Garbe J."/>
        </authorList>
    </citation>
    <scope>NUCLEOTIDE SEQUENCE</scope>
    <source>
        <strain evidence="1">Duluth1</strain>
        <tissue evidence="1">Whole animal</tissue>
    </source>
</reference>
<comment type="caution">
    <text evidence="1">The sequence shown here is derived from an EMBL/GenBank/DDBJ whole genome shotgun (WGS) entry which is preliminary data.</text>
</comment>
<name>A0A9D4CID0_DREPO</name>
<dbReference type="AlphaFoldDB" id="A0A9D4CID0"/>
<dbReference type="Proteomes" id="UP000828390">
    <property type="component" value="Unassembled WGS sequence"/>
</dbReference>
<sequence length="64" mass="7203">MGPSHTDVHCTPTCIDQLEPVQRRAARFVKGDYRTTSSSSQMLTDIGCQSLKERRQTAIMVTMM</sequence>
<protein>
    <submittedName>
        <fullName evidence="1">Uncharacterized protein</fullName>
    </submittedName>
</protein>